<accession>A0A0G1R1D4</accession>
<dbReference type="AlphaFoldDB" id="A0A0G1R1D4"/>
<feature type="region of interest" description="Disordered" evidence="1">
    <location>
        <begin position="19"/>
        <end position="40"/>
    </location>
</feature>
<proteinExistence type="predicted"/>
<dbReference type="Proteomes" id="UP000034873">
    <property type="component" value="Unassembled WGS sequence"/>
</dbReference>
<feature type="compositionally biased region" description="Basic and acidic residues" evidence="1">
    <location>
        <begin position="28"/>
        <end position="40"/>
    </location>
</feature>
<gene>
    <name evidence="2" type="ORF">UX73_C0011G0017</name>
</gene>
<reference evidence="2 3" key="1">
    <citation type="journal article" date="2015" name="Nature">
        <title>rRNA introns, odd ribosomes, and small enigmatic genomes across a large radiation of phyla.</title>
        <authorList>
            <person name="Brown C.T."/>
            <person name="Hug L.A."/>
            <person name="Thomas B.C."/>
            <person name="Sharon I."/>
            <person name="Castelle C.J."/>
            <person name="Singh A."/>
            <person name="Wilkins M.J."/>
            <person name="Williams K.H."/>
            <person name="Banfield J.F."/>
        </authorList>
    </citation>
    <scope>NUCLEOTIDE SEQUENCE [LARGE SCALE GENOMIC DNA]</scope>
</reference>
<protein>
    <submittedName>
        <fullName evidence="2">Uncharacterized protein</fullName>
    </submittedName>
</protein>
<name>A0A0G1R1D4_UNCKA</name>
<evidence type="ECO:0000256" key="1">
    <source>
        <dbReference type="SAM" id="MobiDB-lite"/>
    </source>
</evidence>
<dbReference type="STRING" id="1619122.UX73_C0011G0017"/>
<comment type="caution">
    <text evidence="2">The sequence shown here is derived from an EMBL/GenBank/DDBJ whole genome shotgun (WGS) entry which is preliminary data.</text>
</comment>
<organism evidence="2 3">
    <name type="scientific">candidate division WWE3 bacterium GW2011_GWC1_47_10</name>
    <dbReference type="NCBI Taxonomy" id="1619122"/>
    <lineage>
        <taxon>Bacteria</taxon>
        <taxon>Katanobacteria</taxon>
    </lineage>
</organism>
<evidence type="ECO:0000313" key="2">
    <source>
        <dbReference type="EMBL" id="KKU50947.1"/>
    </source>
</evidence>
<sequence length="286" mass="32374">MDRYDSLKRYSEDAIQSRAAELNPYAEHSPESAESAAREEIASKSKLAAEMWERRKSESATAARQLLKGIGVDPREIPELTVNDSLTIRFGMEDKLEGLIEVSTDAAPDKLEGFLSVYFRIDEKGDAVQVGLILKGPGAVDMHGDTPFQDVVAHFHTEEGQLALTDVNLRFYVPYEDKDARDAAYFPYYERYKVAFDSRGRIYGIHTKEFAGMKGKHPETKFDYIYKPKDIAKVAESIRKETGYSVFPDTRIDPLDTLRTAFRDCKNGVDTVQLIRERELASIETP</sequence>
<evidence type="ECO:0000313" key="3">
    <source>
        <dbReference type="Proteomes" id="UP000034873"/>
    </source>
</evidence>
<dbReference type="EMBL" id="LCNH01000011">
    <property type="protein sequence ID" value="KKU50947.1"/>
    <property type="molecule type" value="Genomic_DNA"/>
</dbReference>